<accession>A0ABT6ZL19</accession>
<comment type="caution">
    <text evidence="2">The sequence shown here is derived from an EMBL/GenBank/DDBJ whole genome shotgun (WGS) entry which is preliminary data.</text>
</comment>
<keyword evidence="3" id="KW-1185">Reference proteome</keyword>
<evidence type="ECO:0000313" key="3">
    <source>
        <dbReference type="Proteomes" id="UP001431693"/>
    </source>
</evidence>
<keyword evidence="1" id="KW-0472">Membrane</keyword>
<dbReference type="Proteomes" id="UP001431693">
    <property type="component" value="Unassembled WGS sequence"/>
</dbReference>
<gene>
    <name evidence="2" type="ORF">QJ043_06545</name>
</gene>
<keyword evidence="1" id="KW-1133">Transmembrane helix</keyword>
<sequence>MVKREAVDSMIDFIIVLLVAAAVIAVVARQVRRQRNGGGCAGCDVRGCSGHETGECPAASMTVDSVERAARGCCKPKITAAGRGGGCCH</sequence>
<name>A0ABT6ZL19_9ACTN</name>
<dbReference type="EMBL" id="JASJEX010000003">
    <property type="protein sequence ID" value="MDJ1129735.1"/>
    <property type="molecule type" value="Genomic_DNA"/>
</dbReference>
<reference evidence="2" key="1">
    <citation type="submission" date="2023-05" db="EMBL/GenBank/DDBJ databases">
        <title>[olsenella] sp. nov., isolated from a pig farm feces dump.</title>
        <authorList>
            <person name="Chang Y.-H."/>
        </authorList>
    </citation>
    <scope>NUCLEOTIDE SEQUENCE</scope>
    <source>
        <strain evidence="2">YH-ols2217</strain>
    </source>
</reference>
<organism evidence="2 3">
    <name type="scientific">Kribbibacterium absianum</name>
    <dbReference type="NCBI Taxonomy" id="3044210"/>
    <lineage>
        <taxon>Bacteria</taxon>
        <taxon>Bacillati</taxon>
        <taxon>Actinomycetota</taxon>
        <taxon>Coriobacteriia</taxon>
        <taxon>Coriobacteriales</taxon>
        <taxon>Kribbibacteriaceae</taxon>
        <taxon>Kribbibacterium</taxon>
    </lineage>
</organism>
<dbReference type="RefSeq" id="WP_283712857.1">
    <property type="nucleotide sequence ID" value="NZ_JASJEW010000002.1"/>
</dbReference>
<evidence type="ECO:0000313" key="2">
    <source>
        <dbReference type="EMBL" id="MDJ1129735.1"/>
    </source>
</evidence>
<feature type="transmembrane region" description="Helical" evidence="1">
    <location>
        <begin position="6"/>
        <end position="28"/>
    </location>
</feature>
<dbReference type="Pfam" id="PF12669">
    <property type="entry name" value="FeoB_associated"/>
    <property type="match status" value="1"/>
</dbReference>
<protein>
    <submittedName>
        <fullName evidence="2">FeoB-associated Cys-rich membrane protein</fullName>
    </submittedName>
</protein>
<proteinExistence type="predicted"/>
<keyword evidence="1" id="KW-0812">Transmembrane</keyword>
<evidence type="ECO:0000256" key="1">
    <source>
        <dbReference type="SAM" id="Phobius"/>
    </source>
</evidence>